<accession>A0A8S2SXV4</accession>
<protein>
    <submittedName>
        <fullName evidence="2">Uncharacterized protein</fullName>
    </submittedName>
</protein>
<evidence type="ECO:0000313" key="2">
    <source>
        <dbReference type="EMBL" id="CAF4255267.1"/>
    </source>
</evidence>
<feature type="non-terminal residue" evidence="2">
    <location>
        <position position="1"/>
    </location>
</feature>
<evidence type="ECO:0000313" key="4">
    <source>
        <dbReference type="Proteomes" id="UP000681967"/>
    </source>
</evidence>
<dbReference type="AlphaFoldDB" id="A0A8S2SXV4"/>
<name>A0A8S2SXV4_9BILA</name>
<feature type="region of interest" description="Disordered" evidence="1">
    <location>
        <begin position="1"/>
        <end position="46"/>
    </location>
</feature>
<sequence>PFEPKLIRPQLPDIIGEDSSDKMIRSGSSQDDESVFLDDGMVSSCS</sequence>
<dbReference type="EMBL" id="CAJOBJ010051717">
    <property type="protein sequence ID" value="CAF4377095.1"/>
    <property type="molecule type" value="Genomic_DNA"/>
</dbReference>
<dbReference type="Proteomes" id="UP000681967">
    <property type="component" value="Unassembled WGS sequence"/>
</dbReference>
<proteinExistence type="predicted"/>
<reference evidence="2" key="1">
    <citation type="submission" date="2021-02" db="EMBL/GenBank/DDBJ databases">
        <authorList>
            <person name="Nowell W R."/>
        </authorList>
    </citation>
    <scope>NUCLEOTIDE SEQUENCE</scope>
</reference>
<evidence type="ECO:0000256" key="1">
    <source>
        <dbReference type="SAM" id="MobiDB-lite"/>
    </source>
</evidence>
<dbReference type="Proteomes" id="UP000681720">
    <property type="component" value="Unassembled WGS sequence"/>
</dbReference>
<evidence type="ECO:0000313" key="3">
    <source>
        <dbReference type="EMBL" id="CAF4377095.1"/>
    </source>
</evidence>
<organism evidence="2 4">
    <name type="scientific">Rotaria magnacalcarata</name>
    <dbReference type="NCBI Taxonomy" id="392030"/>
    <lineage>
        <taxon>Eukaryota</taxon>
        <taxon>Metazoa</taxon>
        <taxon>Spiralia</taxon>
        <taxon>Gnathifera</taxon>
        <taxon>Rotifera</taxon>
        <taxon>Eurotatoria</taxon>
        <taxon>Bdelloidea</taxon>
        <taxon>Philodinida</taxon>
        <taxon>Philodinidae</taxon>
        <taxon>Rotaria</taxon>
    </lineage>
</organism>
<comment type="caution">
    <text evidence="2">The sequence shown here is derived from an EMBL/GenBank/DDBJ whole genome shotgun (WGS) entry which is preliminary data.</text>
</comment>
<gene>
    <name evidence="2" type="ORF">BYL167_LOCUS25704</name>
    <name evidence="3" type="ORF">GIL414_LOCUS29109</name>
</gene>
<dbReference type="EMBL" id="CAJOBH010026861">
    <property type="protein sequence ID" value="CAF4255267.1"/>
    <property type="molecule type" value="Genomic_DNA"/>
</dbReference>